<accession>A0ACC5R402</accession>
<name>A0ACC5R402_9HYPH</name>
<evidence type="ECO:0000313" key="1">
    <source>
        <dbReference type="EMBL" id="MBK1867345.1"/>
    </source>
</evidence>
<reference evidence="1" key="1">
    <citation type="submission" date="2021-01" db="EMBL/GenBank/DDBJ databases">
        <authorList>
            <person name="Sun Q."/>
        </authorList>
    </citation>
    <scope>NUCLEOTIDE SEQUENCE</scope>
    <source>
        <strain evidence="1">YIM B02566</strain>
    </source>
</reference>
<comment type="caution">
    <text evidence="1">The sequence shown here is derived from an EMBL/GenBank/DDBJ whole genome shotgun (WGS) entry which is preliminary data.</text>
</comment>
<organism evidence="1 2">
    <name type="scientific">Taklimakanibacter albus</name>
    <dbReference type="NCBI Taxonomy" id="2800327"/>
    <lineage>
        <taxon>Bacteria</taxon>
        <taxon>Pseudomonadati</taxon>
        <taxon>Pseudomonadota</taxon>
        <taxon>Alphaproteobacteria</taxon>
        <taxon>Hyphomicrobiales</taxon>
        <taxon>Aestuariivirgaceae</taxon>
        <taxon>Taklimakanibacter</taxon>
    </lineage>
</organism>
<evidence type="ECO:0000313" key="2">
    <source>
        <dbReference type="Proteomes" id="UP000616151"/>
    </source>
</evidence>
<protein>
    <submittedName>
        <fullName evidence="1">L,D-transpeptidase</fullName>
    </submittedName>
</protein>
<dbReference type="Proteomes" id="UP000616151">
    <property type="component" value="Unassembled WGS sequence"/>
</dbReference>
<proteinExistence type="predicted"/>
<dbReference type="EMBL" id="JAENHL010000007">
    <property type="protein sequence ID" value="MBK1867345.1"/>
    <property type="molecule type" value="Genomic_DNA"/>
</dbReference>
<keyword evidence="2" id="KW-1185">Reference proteome</keyword>
<sequence length="195" mass="21430">MLKSLKVAGMAAIAGLALAIPSAKAERNQDANSGVKTNFTVGAWSYKTNPKYKRKEVDYASAEKPGTIVIETRKRYLYLVLDNGKALRYGIGVGRSGFTWKGAEKISRKAEWPDWRPPAEMRERQPDLPEFMEGGPNNPLGARALYLGATEYRIHGTAQPWTIGQAVSSGCIRLTNEDVTDLYGRARVGAKVIVN</sequence>
<gene>
    <name evidence="1" type="ORF">JHL16_13395</name>
</gene>